<dbReference type="Pfam" id="PF13148">
    <property type="entry name" value="DUF3987"/>
    <property type="match status" value="1"/>
</dbReference>
<evidence type="ECO:0000313" key="3">
    <source>
        <dbReference type="Proteomes" id="UP001176432"/>
    </source>
</evidence>
<protein>
    <submittedName>
        <fullName evidence="2">YfjI family protein</fullName>
    </submittedName>
</protein>
<accession>A0AAW7ZRF4</accession>
<organism evidence="2 3">
    <name type="scientific">Enterobacter asburiae</name>
    <dbReference type="NCBI Taxonomy" id="61645"/>
    <lineage>
        <taxon>Bacteria</taxon>
        <taxon>Pseudomonadati</taxon>
        <taxon>Pseudomonadota</taxon>
        <taxon>Gammaproteobacteria</taxon>
        <taxon>Enterobacterales</taxon>
        <taxon>Enterobacteriaceae</taxon>
        <taxon>Enterobacter</taxon>
        <taxon>Enterobacter cloacae complex</taxon>
    </lineage>
</organism>
<dbReference type="EMBL" id="JAUPXB010000001">
    <property type="protein sequence ID" value="MDO7922464.1"/>
    <property type="molecule type" value="Genomic_DNA"/>
</dbReference>
<evidence type="ECO:0000313" key="2">
    <source>
        <dbReference type="EMBL" id="MDO7922464.1"/>
    </source>
</evidence>
<keyword evidence="1" id="KW-0175">Coiled coil</keyword>
<dbReference type="RefSeq" id="WP_151887057.1">
    <property type="nucleotide sequence ID" value="NZ_CP083834.1"/>
</dbReference>
<sequence length="482" mass="55112">MQKYDDFPVDLLPVLIKSTIYEVHQITKAPIPLIGASVLGAISLVCQSQIDVIRPGNLRGPVSLFLLTLAGSGERKTTVDNLLMEPLRRFEEQLNEDYLEKYSDYLIELNAVKTEIKALNTELRAQVRRKEDTLEIKKALNTAHKSLPEPPVKYKMTFNDATPAAIKEFLCKERWKSVGIMSDEAGTIFNGHTLNDLPFINKMWDGGKFTVDRKNEPEATIHDARMTLSLMVQPEMFTAYLERRGEQAKGVGFFARSLICLPTSTQGTRLIESPVISREYLPVFHRRLMDIATESLAHNGQSRKGLTFSPEAENLWIEFHNDIESRIGSDGNLVSVRDYASKVAENVARVAALLHHFCGFDNNISTEVVDAAIAIINWYGNQYTDLFVHPDEYQSFERDLNELFAWIQNECRKSYRYMFRKNRILQLGPNRLRNKERIDELLSVLVEQEKIILFQFGKTWFIRENLAGSLMVASPNSSVWRS</sequence>
<name>A0AAW7ZRF4_ENTAS</name>
<dbReference type="AlphaFoldDB" id="A0AAW7ZRF4"/>
<comment type="caution">
    <text evidence="2">The sequence shown here is derived from an EMBL/GenBank/DDBJ whole genome shotgun (WGS) entry which is preliminary data.</text>
</comment>
<dbReference type="InterPro" id="IPR025048">
    <property type="entry name" value="DUF3987"/>
</dbReference>
<dbReference type="Proteomes" id="UP001176432">
    <property type="component" value="Unassembled WGS sequence"/>
</dbReference>
<feature type="coiled-coil region" evidence="1">
    <location>
        <begin position="102"/>
        <end position="129"/>
    </location>
</feature>
<reference evidence="2" key="1">
    <citation type="submission" date="2023-07" db="EMBL/GenBank/DDBJ databases">
        <title>Isolates cultured from stool samples of acute diarrhea patients.</title>
        <authorList>
            <person name="Jiang S."/>
        </authorList>
    </citation>
    <scope>NUCLEOTIDE SEQUENCE</scope>
    <source>
        <strain evidence="2">L4424</strain>
    </source>
</reference>
<evidence type="ECO:0000256" key="1">
    <source>
        <dbReference type="SAM" id="Coils"/>
    </source>
</evidence>
<gene>
    <name evidence="2" type="ORF">Q5934_13305</name>
</gene>
<proteinExistence type="predicted"/>